<proteinExistence type="predicted"/>
<reference evidence="5 6" key="1">
    <citation type="submission" date="2021-05" db="EMBL/GenBank/DDBJ databases">
        <title>Genome Assembly of Synthetic Allotetraploid Brassica napus Reveals Homoeologous Exchanges between Subgenomes.</title>
        <authorList>
            <person name="Davis J.T."/>
        </authorList>
    </citation>
    <scope>NUCLEOTIDE SEQUENCE [LARGE SCALE GENOMIC DNA]</scope>
    <source>
        <strain evidence="6">cv. Da-Ae</strain>
        <tissue evidence="5">Seedling</tissue>
    </source>
</reference>
<dbReference type="SUPFAM" id="SSF57903">
    <property type="entry name" value="FYVE/PHD zinc finger"/>
    <property type="match status" value="1"/>
</dbReference>
<dbReference type="EMBL" id="JAGKQM010001621">
    <property type="protein sequence ID" value="KAH0851597.1"/>
    <property type="molecule type" value="Genomic_DNA"/>
</dbReference>
<evidence type="ECO:0000256" key="3">
    <source>
        <dbReference type="ARBA" id="ARBA00022833"/>
    </source>
</evidence>
<evidence type="ECO:0000256" key="1">
    <source>
        <dbReference type="ARBA" id="ARBA00022723"/>
    </source>
</evidence>
<comment type="caution">
    <text evidence="5">The sequence shown here is derived from an EMBL/GenBank/DDBJ whole genome shotgun (WGS) entry which is preliminary data.</text>
</comment>
<protein>
    <submittedName>
        <fullName evidence="5">Uncharacterized protein</fullName>
    </submittedName>
</protein>
<organism evidence="5 6">
    <name type="scientific">Brassica napus</name>
    <name type="common">Rape</name>
    <dbReference type="NCBI Taxonomy" id="3708"/>
    <lineage>
        <taxon>Eukaryota</taxon>
        <taxon>Viridiplantae</taxon>
        <taxon>Streptophyta</taxon>
        <taxon>Embryophyta</taxon>
        <taxon>Tracheophyta</taxon>
        <taxon>Spermatophyta</taxon>
        <taxon>Magnoliopsida</taxon>
        <taxon>eudicotyledons</taxon>
        <taxon>Gunneridae</taxon>
        <taxon>Pentapetalae</taxon>
        <taxon>rosids</taxon>
        <taxon>malvids</taxon>
        <taxon>Brassicales</taxon>
        <taxon>Brassicaceae</taxon>
        <taxon>Brassiceae</taxon>
        <taxon>Brassica</taxon>
    </lineage>
</organism>
<evidence type="ECO:0000256" key="2">
    <source>
        <dbReference type="ARBA" id="ARBA00022771"/>
    </source>
</evidence>
<feature type="compositionally biased region" description="Basic and acidic residues" evidence="4">
    <location>
        <begin position="189"/>
        <end position="221"/>
    </location>
</feature>
<keyword evidence="1" id="KW-0479">Metal-binding</keyword>
<sequence length="221" mass="24710">MGLSSTMTLSKHFYTEVVYNDQGEKPQLRWRKIHQDTFEYLVSMRGLNLLSSNDQVGEELAQSGVNVTCRMCFWGESQGSERARRMLSCKSCGKKYHKNCVKSWAQHRDLFHWSLWRCLMLIMFSLKFIAMEPTGKSLISTDRKISDKTAVSSAYVKPNGSSISTDCKISEKTVVSSASVKPNGSSISTDRKGSSGDTAGDKARKATEILEADEEKRPKSG</sequence>
<keyword evidence="6" id="KW-1185">Reference proteome</keyword>
<dbReference type="Proteomes" id="UP000824890">
    <property type="component" value="Unassembled WGS sequence"/>
</dbReference>
<dbReference type="InterPro" id="IPR013083">
    <property type="entry name" value="Znf_RING/FYVE/PHD"/>
</dbReference>
<feature type="compositionally biased region" description="Polar residues" evidence="4">
    <location>
        <begin position="176"/>
        <end position="188"/>
    </location>
</feature>
<feature type="region of interest" description="Disordered" evidence="4">
    <location>
        <begin position="176"/>
        <end position="221"/>
    </location>
</feature>
<name>A0ABQ7X6M3_BRANA</name>
<dbReference type="Gene3D" id="3.30.40.10">
    <property type="entry name" value="Zinc/RING finger domain, C3HC4 (zinc finger)"/>
    <property type="match status" value="1"/>
</dbReference>
<evidence type="ECO:0000313" key="6">
    <source>
        <dbReference type="Proteomes" id="UP000824890"/>
    </source>
</evidence>
<evidence type="ECO:0000256" key="4">
    <source>
        <dbReference type="SAM" id="MobiDB-lite"/>
    </source>
</evidence>
<keyword evidence="3" id="KW-0862">Zinc</keyword>
<evidence type="ECO:0000313" key="5">
    <source>
        <dbReference type="EMBL" id="KAH0851597.1"/>
    </source>
</evidence>
<keyword evidence="2" id="KW-0863">Zinc-finger</keyword>
<gene>
    <name evidence="5" type="ORF">HID58_091017</name>
</gene>
<accession>A0ABQ7X6M3</accession>
<dbReference type="InterPro" id="IPR011011">
    <property type="entry name" value="Znf_FYVE_PHD"/>
</dbReference>